<protein>
    <submittedName>
        <fullName evidence="1">Uncharacterized protein</fullName>
    </submittedName>
</protein>
<name>A0ACC6FPU3_9HELI</name>
<comment type="caution">
    <text evidence="1">The sequence shown here is derived from an EMBL/GenBank/DDBJ whole genome shotgun (WGS) entry which is preliminary data.</text>
</comment>
<sequence>MLRFFIFYPCDLDLGGSAFYNLIPRIHFLCLALWIAKEAAASPCFATTCCHKSRNDRKGIASEKWILGIMPKM</sequence>
<dbReference type="Proteomes" id="UP001173802">
    <property type="component" value="Unassembled WGS sequence"/>
</dbReference>
<evidence type="ECO:0000313" key="1">
    <source>
        <dbReference type="EMBL" id="MDL0081250.1"/>
    </source>
</evidence>
<gene>
    <name evidence="1" type="ORF">NYG90_00900</name>
</gene>
<dbReference type="EMBL" id="JANURN010000001">
    <property type="protein sequence ID" value="MDL0081250.1"/>
    <property type="molecule type" value="Genomic_DNA"/>
</dbReference>
<proteinExistence type="predicted"/>
<evidence type="ECO:0000313" key="2">
    <source>
        <dbReference type="Proteomes" id="UP001173802"/>
    </source>
</evidence>
<organism evidence="1 2">
    <name type="scientific">Helicobacter zhangjianzhongii</name>
    <dbReference type="NCBI Taxonomy" id="2974574"/>
    <lineage>
        <taxon>Bacteria</taxon>
        <taxon>Pseudomonadati</taxon>
        <taxon>Campylobacterota</taxon>
        <taxon>Epsilonproteobacteria</taxon>
        <taxon>Campylobacterales</taxon>
        <taxon>Helicobacteraceae</taxon>
        <taxon>Helicobacter</taxon>
    </lineage>
</organism>
<reference evidence="1 2" key="1">
    <citation type="journal article" date="2023" name="Microorganisms">
        <title>Isolation and Genomic Characteristics of Cat-Borne Campylobacter felis sp. nov. and Sheep-Borne Campylobacter ovis sp. nov.</title>
        <authorList>
            <person name="Wang H."/>
            <person name="Li Y."/>
            <person name="Gu Y."/>
            <person name="Zhou G."/>
            <person name="Chen X."/>
            <person name="Zhang X."/>
            <person name="Shao Z."/>
            <person name="Zhang J."/>
            <person name="Zhang M."/>
        </authorList>
    </citation>
    <scope>NUCLEOTIDE SEQUENCE [LARGE SCALE GENOMIC DNA]</scope>
    <source>
        <strain evidence="1 2">XJK30-2</strain>
    </source>
</reference>
<keyword evidence="2" id="KW-1185">Reference proteome</keyword>
<accession>A0ACC6FPU3</accession>